<name>A0A140PNY0_9FUSO</name>
<dbReference type="AlphaFoldDB" id="A0A140PNY0"/>
<evidence type="ECO:0000313" key="3">
    <source>
        <dbReference type="Proteomes" id="UP000002799"/>
    </source>
</evidence>
<dbReference type="HOGENOM" id="CLU_1774705_0_0_0"/>
<organism evidence="2 3">
    <name type="scientific">Fusobacterium animalis 7_1</name>
    <dbReference type="NCBI Taxonomy" id="457405"/>
    <lineage>
        <taxon>Bacteria</taxon>
        <taxon>Fusobacteriati</taxon>
        <taxon>Fusobacteriota</taxon>
        <taxon>Fusobacteriia</taxon>
        <taxon>Fusobacteriales</taxon>
        <taxon>Fusobacteriaceae</taxon>
        <taxon>Fusobacterium</taxon>
    </lineage>
</organism>
<dbReference type="KEGG" id="fne:FSDG_00331"/>
<reference evidence="2 3" key="1">
    <citation type="submission" date="2013-11" db="EMBL/GenBank/DDBJ databases">
        <title>The Genome Sequence of Fusobacterium sp. 7_1.</title>
        <authorList>
            <consortium name="The Broad Institute Genome Sequencing Platform"/>
            <person name="Earl A."/>
            <person name="Ward D."/>
            <person name="Feldgarden M."/>
            <person name="Gevers D."/>
            <person name="Strauss J."/>
            <person name="Ambrose C.E."/>
            <person name="Allen-Vercoe E."/>
            <person name="Walker B."/>
            <person name="Young S.K."/>
            <person name="Zeng Q."/>
            <person name="Gargeya S."/>
            <person name="Fitzgerald M."/>
            <person name="Haas B."/>
            <person name="Abouelleil A."/>
            <person name="Alvarado L."/>
            <person name="Arachchi H.M."/>
            <person name="Berlin A.M."/>
            <person name="Chapman S.B."/>
            <person name="Goldberg J."/>
            <person name="Griggs A."/>
            <person name="Gujja S."/>
            <person name="Hansen M."/>
            <person name="Howarth C."/>
            <person name="Imamovic A."/>
            <person name="Larimer J."/>
            <person name="McCowen C."/>
            <person name="Montmayeur A."/>
            <person name="Murphy C."/>
            <person name="Neiman D."/>
            <person name="Pearson M."/>
            <person name="Priest M."/>
            <person name="Roberts A."/>
            <person name="Saif S."/>
            <person name="Shea T."/>
            <person name="Sisk P."/>
            <person name="Sykes S."/>
            <person name="Wortman J."/>
            <person name="Nusbaum C."/>
            <person name="Birren B."/>
        </authorList>
    </citation>
    <scope>NUCLEOTIDE SEQUENCE [LARGE SCALE GENOMIC DNA]</scope>
    <source>
        <strain evidence="2 3">7_1</strain>
    </source>
</reference>
<evidence type="ECO:0000256" key="1">
    <source>
        <dbReference type="SAM" id="Phobius"/>
    </source>
</evidence>
<dbReference type="Proteomes" id="UP000002799">
    <property type="component" value="Chromosome"/>
</dbReference>
<keyword evidence="1" id="KW-0472">Membrane</keyword>
<keyword evidence="1" id="KW-1133">Transmembrane helix</keyword>
<feature type="transmembrane region" description="Helical" evidence="1">
    <location>
        <begin position="18"/>
        <end position="38"/>
    </location>
</feature>
<evidence type="ECO:0000313" key="2">
    <source>
        <dbReference type="EMBL" id="EEO41772.1"/>
    </source>
</evidence>
<dbReference type="EMBL" id="CP007062">
    <property type="protein sequence ID" value="EEO41772.1"/>
    <property type="molecule type" value="Genomic_DNA"/>
</dbReference>
<keyword evidence="1" id="KW-0812">Transmembrane</keyword>
<proteinExistence type="predicted"/>
<protein>
    <submittedName>
        <fullName evidence="2">Uncharacterized protein</fullName>
    </submittedName>
</protein>
<gene>
    <name evidence="2" type="ORF">FSDG_00331</name>
</gene>
<dbReference type="RefSeq" id="WP_008700275.1">
    <property type="nucleotide sequence ID" value="NZ_AKBT01000001.1"/>
</dbReference>
<accession>A0A140PNY0</accession>
<sequence length="146" mass="17546">MEKFIFLKEYVSSHIENLFFYIIIFFVTWGFIKIRCSYTKLSLLDDKRRAEVYNKILEKYNNNNLSFYTNINFLVLGTKFFKVESFYIEYNLINIYAKTFSIIGFPTPFTYGYAFTINDEQFIASFSKEDYKKIKSDIREELIKCG</sequence>
<dbReference type="eggNOG" id="COG2849">
    <property type="taxonomic scope" value="Bacteria"/>
</dbReference>